<evidence type="ECO:0000313" key="2">
    <source>
        <dbReference type="Proteomes" id="UP000799754"/>
    </source>
</evidence>
<proteinExistence type="predicted"/>
<sequence>MLQTRKYDFFPNEDMSDDDDDDATESVDEGEEVLDVTMDSEDEEGTGDENEENEDIDDEESDDEDPFGAAQNGSQKKVSAAMLRSANTARAFSDIFAVKRTKVRKVYLQSQLDYTEDGHFTQVKAMMKEDVKADHLLGEYKEYIIKNLRSAYIEREEEIVRKDMKNKEFRMGVLAVSARQYSLCLPNDFDGNDDEIVAPELTSEATGLPRLR</sequence>
<reference evidence="1" key="1">
    <citation type="journal article" date="2020" name="Stud. Mycol.">
        <title>101 Dothideomycetes genomes: a test case for predicting lifestyles and emergence of pathogens.</title>
        <authorList>
            <person name="Haridas S."/>
            <person name="Albert R."/>
            <person name="Binder M."/>
            <person name="Bloem J."/>
            <person name="Labutti K."/>
            <person name="Salamov A."/>
            <person name="Andreopoulos B."/>
            <person name="Baker S."/>
            <person name="Barry K."/>
            <person name="Bills G."/>
            <person name="Bluhm B."/>
            <person name="Cannon C."/>
            <person name="Castanera R."/>
            <person name="Culley D."/>
            <person name="Daum C."/>
            <person name="Ezra D."/>
            <person name="Gonzalez J."/>
            <person name="Henrissat B."/>
            <person name="Kuo A."/>
            <person name="Liang C."/>
            <person name="Lipzen A."/>
            <person name="Lutzoni F."/>
            <person name="Magnuson J."/>
            <person name="Mondo S."/>
            <person name="Nolan M."/>
            <person name="Ohm R."/>
            <person name="Pangilinan J."/>
            <person name="Park H.-J."/>
            <person name="Ramirez L."/>
            <person name="Alfaro M."/>
            <person name="Sun H."/>
            <person name="Tritt A."/>
            <person name="Yoshinaga Y."/>
            <person name="Zwiers L.-H."/>
            <person name="Turgeon B."/>
            <person name="Goodwin S."/>
            <person name="Spatafora J."/>
            <person name="Crous P."/>
            <person name="Grigoriev I."/>
        </authorList>
    </citation>
    <scope>NUCLEOTIDE SEQUENCE</scope>
    <source>
        <strain evidence="1">CBS 525.71</strain>
    </source>
</reference>
<accession>A0ACB6S5X8</accession>
<dbReference type="EMBL" id="MU006711">
    <property type="protein sequence ID" value="KAF2629020.1"/>
    <property type="molecule type" value="Genomic_DNA"/>
</dbReference>
<gene>
    <name evidence="1" type="ORF">BU25DRAFT_466026</name>
</gene>
<comment type="caution">
    <text evidence="1">The sequence shown here is derived from an EMBL/GenBank/DDBJ whole genome shotgun (WGS) entry which is preliminary data.</text>
</comment>
<dbReference type="Proteomes" id="UP000799754">
    <property type="component" value="Unassembled WGS sequence"/>
</dbReference>
<name>A0ACB6S5X8_9PLEO</name>
<evidence type="ECO:0000313" key="1">
    <source>
        <dbReference type="EMBL" id="KAF2629020.1"/>
    </source>
</evidence>
<protein>
    <submittedName>
        <fullName evidence="1">Uncharacterized protein</fullName>
    </submittedName>
</protein>
<keyword evidence="2" id="KW-1185">Reference proteome</keyword>
<organism evidence="1 2">
    <name type="scientific">Macroventuria anomochaeta</name>
    <dbReference type="NCBI Taxonomy" id="301207"/>
    <lineage>
        <taxon>Eukaryota</taxon>
        <taxon>Fungi</taxon>
        <taxon>Dikarya</taxon>
        <taxon>Ascomycota</taxon>
        <taxon>Pezizomycotina</taxon>
        <taxon>Dothideomycetes</taxon>
        <taxon>Pleosporomycetidae</taxon>
        <taxon>Pleosporales</taxon>
        <taxon>Pleosporineae</taxon>
        <taxon>Didymellaceae</taxon>
        <taxon>Macroventuria</taxon>
    </lineage>
</organism>